<comment type="caution">
    <text evidence="5">The sequence shown here is derived from an EMBL/GenBank/DDBJ whole genome shotgun (WGS) entry which is preliminary data.</text>
</comment>
<dbReference type="AlphaFoldDB" id="A0A2W5K6M2"/>
<evidence type="ECO:0000256" key="1">
    <source>
        <dbReference type="ARBA" id="ARBA00004418"/>
    </source>
</evidence>
<dbReference type="CDD" id="cd08497">
    <property type="entry name" value="MbnE-like"/>
    <property type="match status" value="1"/>
</dbReference>
<sequence length="695" mass="76173">MTAGPLFPPPPCGEGSGVGVVQNEAKRATQPCAQPPALSGTTPTLALPTRGRGAETARFLTSRREALLYAGAAAAFGFFPRAARAQAEGAPAAPAAAEGDAKAFGPERHGLSAFGELKYPPDFMAFDYVRADAPKAGSFSTYPATTSLNQSLTTFNTLNAYILKGDGAQGMGLTFDTLMARANDEPDALYGLVAQSVAVSGDGLAYRFRLRPEARFHDGSKLTADDVKWSLETLKAKGHPLVAQAIRDLDAVEVDAPDVVTLRLSPARTRDLPLTLASLPIFSKTYYGAKSFDEATLEAPLGSGPYKVGRLAQGRFIEFDRVADYWGKDLPANVGQNNFERVRFEFYRDRDVAFEAFKARAYLFREEFTSRTWATGYDFPGVREAKVRRETLPDLTASGAQGWYFNLRRRKFQDVRVRKALNLAFDFEWMNRNLMFDAYKRTVSVFQGAPEMMATGAPQGAELALLEPFRGKVSDDVFGEPIVPAASDGSGQDRKLLREAAALLREAGYAVKDGRAVNAQGEALTIEFLEFDKGLDPHVSKYVSNLKVLGIEANIRLVDAAQYQQRTNNFDYDVISRRLSMSDTPGESLRQVYSSESANLPGSQNASGIADPAVDALVETIVAATSREELHTACRALDRVLRSIRNWVPAWNKDTHTLAYWDCFSHPAEKPRYSRGAPETWWWDEDKAKAAGVKA</sequence>
<evidence type="ECO:0000256" key="3">
    <source>
        <dbReference type="ARBA" id="ARBA00022729"/>
    </source>
</evidence>
<evidence type="ECO:0000313" key="5">
    <source>
        <dbReference type="EMBL" id="PZQ11254.1"/>
    </source>
</evidence>
<dbReference type="GO" id="GO:0042884">
    <property type="term" value="P:microcin transport"/>
    <property type="evidence" value="ECO:0007669"/>
    <property type="project" value="TreeGrafter"/>
</dbReference>
<comment type="subcellular location">
    <subcellularLocation>
        <location evidence="1">Periplasm</location>
    </subcellularLocation>
</comment>
<protein>
    <recommendedName>
        <fullName evidence="4">Solute-binding protein family 5 domain-containing protein</fullName>
    </recommendedName>
</protein>
<dbReference type="InterPro" id="IPR039424">
    <property type="entry name" value="SBP_5"/>
</dbReference>
<comment type="similarity">
    <text evidence="2">Belongs to the bacterial solute-binding protein 5 family.</text>
</comment>
<proteinExistence type="inferred from homology"/>
<dbReference type="Pfam" id="PF00496">
    <property type="entry name" value="SBP_bac_5"/>
    <property type="match status" value="1"/>
</dbReference>
<feature type="domain" description="Solute-binding protein family 5" evidence="4">
    <location>
        <begin position="190"/>
        <end position="595"/>
    </location>
</feature>
<name>A0A2W5K6M2_ANCNO</name>
<dbReference type="PANTHER" id="PTHR30290:SF64">
    <property type="entry name" value="ABC TRANSPORTER PERIPLASMIC BINDING PROTEIN"/>
    <property type="match status" value="1"/>
</dbReference>
<evidence type="ECO:0000256" key="2">
    <source>
        <dbReference type="ARBA" id="ARBA00005695"/>
    </source>
</evidence>
<dbReference type="Proteomes" id="UP000249577">
    <property type="component" value="Unassembled WGS sequence"/>
</dbReference>
<organism evidence="5 6">
    <name type="scientific">Ancylobacter novellus</name>
    <name type="common">Thiobacillus novellus</name>
    <dbReference type="NCBI Taxonomy" id="921"/>
    <lineage>
        <taxon>Bacteria</taxon>
        <taxon>Pseudomonadati</taxon>
        <taxon>Pseudomonadota</taxon>
        <taxon>Alphaproteobacteria</taxon>
        <taxon>Hyphomicrobiales</taxon>
        <taxon>Xanthobacteraceae</taxon>
        <taxon>Ancylobacter</taxon>
    </lineage>
</organism>
<keyword evidence="3" id="KW-0732">Signal</keyword>
<dbReference type="EMBL" id="QFPN01000012">
    <property type="protein sequence ID" value="PZQ11254.1"/>
    <property type="molecule type" value="Genomic_DNA"/>
</dbReference>
<dbReference type="InterPro" id="IPR000914">
    <property type="entry name" value="SBP_5_dom"/>
</dbReference>
<dbReference type="Gene3D" id="3.10.105.10">
    <property type="entry name" value="Dipeptide-binding Protein, Domain 3"/>
    <property type="match status" value="1"/>
</dbReference>
<dbReference type="Gene3D" id="3.40.190.10">
    <property type="entry name" value="Periplasmic binding protein-like II"/>
    <property type="match status" value="1"/>
</dbReference>
<dbReference type="GO" id="GO:0015833">
    <property type="term" value="P:peptide transport"/>
    <property type="evidence" value="ECO:0007669"/>
    <property type="project" value="TreeGrafter"/>
</dbReference>
<dbReference type="SUPFAM" id="SSF53850">
    <property type="entry name" value="Periplasmic binding protein-like II"/>
    <property type="match status" value="1"/>
</dbReference>
<accession>A0A2W5K6M2</accession>
<dbReference type="GO" id="GO:0030288">
    <property type="term" value="C:outer membrane-bounded periplasmic space"/>
    <property type="evidence" value="ECO:0007669"/>
    <property type="project" value="TreeGrafter"/>
</dbReference>
<gene>
    <name evidence="5" type="ORF">DI565_18315</name>
</gene>
<dbReference type="GO" id="GO:1904680">
    <property type="term" value="F:peptide transmembrane transporter activity"/>
    <property type="evidence" value="ECO:0007669"/>
    <property type="project" value="TreeGrafter"/>
</dbReference>
<dbReference type="PANTHER" id="PTHR30290">
    <property type="entry name" value="PERIPLASMIC BINDING COMPONENT OF ABC TRANSPORTER"/>
    <property type="match status" value="1"/>
</dbReference>
<reference evidence="5 6" key="1">
    <citation type="submission" date="2017-08" db="EMBL/GenBank/DDBJ databases">
        <title>Infants hospitalized years apart are colonized by the same room-sourced microbial strains.</title>
        <authorList>
            <person name="Brooks B."/>
            <person name="Olm M.R."/>
            <person name="Firek B.A."/>
            <person name="Baker R."/>
            <person name="Thomas B.C."/>
            <person name="Morowitz M.J."/>
            <person name="Banfield J.F."/>
        </authorList>
    </citation>
    <scope>NUCLEOTIDE SEQUENCE [LARGE SCALE GENOMIC DNA]</scope>
    <source>
        <strain evidence="5">S2_005_003_R2_43</strain>
    </source>
</reference>
<evidence type="ECO:0000259" key="4">
    <source>
        <dbReference type="Pfam" id="PF00496"/>
    </source>
</evidence>
<evidence type="ECO:0000313" key="6">
    <source>
        <dbReference type="Proteomes" id="UP000249577"/>
    </source>
</evidence>